<name>A0A518G136_9BACT</name>
<sequence>MTTVGPKLLALAIQAREQSDARQSATFSQIYHQINLADGVIGTVVPLNSSHRESLIRCHETDAGRTTR</sequence>
<dbReference type="Proteomes" id="UP000318017">
    <property type="component" value="Chromosome"/>
</dbReference>
<dbReference type="KEGG" id="ahel:Q31a_05180"/>
<keyword evidence="2" id="KW-1185">Reference proteome</keyword>
<dbReference type="AlphaFoldDB" id="A0A518G136"/>
<protein>
    <submittedName>
        <fullName evidence="1">Uncharacterized protein</fullName>
    </submittedName>
</protein>
<reference evidence="1 2" key="1">
    <citation type="submission" date="2019-02" db="EMBL/GenBank/DDBJ databases">
        <title>Deep-cultivation of Planctomycetes and their phenomic and genomic characterization uncovers novel biology.</title>
        <authorList>
            <person name="Wiegand S."/>
            <person name="Jogler M."/>
            <person name="Boedeker C."/>
            <person name="Pinto D."/>
            <person name="Vollmers J."/>
            <person name="Rivas-Marin E."/>
            <person name="Kohn T."/>
            <person name="Peeters S.H."/>
            <person name="Heuer A."/>
            <person name="Rast P."/>
            <person name="Oberbeckmann S."/>
            <person name="Bunk B."/>
            <person name="Jeske O."/>
            <person name="Meyerdierks A."/>
            <person name="Storesund J.E."/>
            <person name="Kallscheuer N."/>
            <person name="Luecker S."/>
            <person name="Lage O.M."/>
            <person name="Pohl T."/>
            <person name="Merkel B.J."/>
            <person name="Hornburger P."/>
            <person name="Mueller R.-W."/>
            <person name="Bruemmer F."/>
            <person name="Labrenz M."/>
            <person name="Spormann A.M."/>
            <person name="Op den Camp H."/>
            <person name="Overmann J."/>
            <person name="Amann R."/>
            <person name="Jetten M.S.M."/>
            <person name="Mascher T."/>
            <person name="Medema M.H."/>
            <person name="Devos D.P."/>
            <person name="Kaster A.-K."/>
            <person name="Ovreas L."/>
            <person name="Rohde M."/>
            <person name="Galperin M.Y."/>
            <person name="Jogler C."/>
        </authorList>
    </citation>
    <scope>NUCLEOTIDE SEQUENCE [LARGE SCALE GENOMIC DNA]</scope>
    <source>
        <strain evidence="1 2">Q31a</strain>
    </source>
</reference>
<dbReference type="EMBL" id="CP036298">
    <property type="protein sequence ID" value="QDV22234.1"/>
    <property type="molecule type" value="Genomic_DNA"/>
</dbReference>
<evidence type="ECO:0000313" key="1">
    <source>
        <dbReference type="EMBL" id="QDV22234.1"/>
    </source>
</evidence>
<organism evidence="1 2">
    <name type="scientific">Aureliella helgolandensis</name>
    <dbReference type="NCBI Taxonomy" id="2527968"/>
    <lineage>
        <taxon>Bacteria</taxon>
        <taxon>Pseudomonadati</taxon>
        <taxon>Planctomycetota</taxon>
        <taxon>Planctomycetia</taxon>
        <taxon>Pirellulales</taxon>
        <taxon>Pirellulaceae</taxon>
        <taxon>Aureliella</taxon>
    </lineage>
</organism>
<accession>A0A518G136</accession>
<gene>
    <name evidence="1" type="ORF">Q31a_05180</name>
</gene>
<proteinExistence type="predicted"/>
<evidence type="ECO:0000313" key="2">
    <source>
        <dbReference type="Proteomes" id="UP000318017"/>
    </source>
</evidence>